<reference evidence="7" key="1">
    <citation type="journal article" date="2019" name="Int. J. Syst. Evol. Microbiol.">
        <title>The Global Catalogue of Microorganisms (GCM) 10K type strain sequencing project: providing services to taxonomists for standard genome sequencing and annotation.</title>
        <authorList>
            <consortium name="The Broad Institute Genomics Platform"/>
            <consortium name="The Broad Institute Genome Sequencing Center for Infectious Disease"/>
            <person name="Wu L."/>
            <person name="Ma J."/>
        </authorList>
    </citation>
    <scope>NUCLEOTIDE SEQUENCE [LARGE SCALE GENOMIC DNA]</scope>
    <source>
        <strain evidence="7">JCM 17342</strain>
    </source>
</reference>
<dbReference type="Pfam" id="PF03466">
    <property type="entry name" value="LysR_substrate"/>
    <property type="match status" value="1"/>
</dbReference>
<comment type="caution">
    <text evidence="6">The sequence shown here is derived from an EMBL/GenBank/DDBJ whole genome shotgun (WGS) entry which is preliminary data.</text>
</comment>
<dbReference type="PANTHER" id="PTHR30346:SF29">
    <property type="entry name" value="LYSR SUBSTRATE-BINDING"/>
    <property type="match status" value="1"/>
</dbReference>
<keyword evidence="2" id="KW-0805">Transcription regulation</keyword>
<dbReference type="InterPro" id="IPR005119">
    <property type="entry name" value="LysR_subst-bd"/>
</dbReference>
<evidence type="ECO:0000256" key="1">
    <source>
        <dbReference type="ARBA" id="ARBA00009437"/>
    </source>
</evidence>
<dbReference type="Gene3D" id="1.10.10.10">
    <property type="entry name" value="Winged helix-like DNA-binding domain superfamily/Winged helix DNA-binding domain"/>
    <property type="match status" value="1"/>
</dbReference>
<comment type="similarity">
    <text evidence="1">Belongs to the LysR transcriptional regulatory family.</text>
</comment>
<keyword evidence="4" id="KW-0804">Transcription</keyword>
<evidence type="ECO:0000256" key="4">
    <source>
        <dbReference type="ARBA" id="ARBA00023163"/>
    </source>
</evidence>
<keyword evidence="7" id="KW-1185">Reference proteome</keyword>
<evidence type="ECO:0000259" key="5">
    <source>
        <dbReference type="PROSITE" id="PS50931"/>
    </source>
</evidence>
<dbReference type="PROSITE" id="PS50931">
    <property type="entry name" value="HTH_LYSR"/>
    <property type="match status" value="1"/>
</dbReference>
<organism evidence="6 7">
    <name type="scientific">Allokutzneria multivorans</name>
    <dbReference type="NCBI Taxonomy" id="1142134"/>
    <lineage>
        <taxon>Bacteria</taxon>
        <taxon>Bacillati</taxon>
        <taxon>Actinomycetota</taxon>
        <taxon>Actinomycetes</taxon>
        <taxon>Pseudonocardiales</taxon>
        <taxon>Pseudonocardiaceae</taxon>
        <taxon>Allokutzneria</taxon>
    </lineage>
</organism>
<dbReference type="Pfam" id="PF00126">
    <property type="entry name" value="HTH_1"/>
    <property type="match status" value="1"/>
</dbReference>
<evidence type="ECO:0000313" key="7">
    <source>
        <dbReference type="Proteomes" id="UP001501747"/>
    </source>
</evidence>
<dbReference type="EMBL" id="BAABAL010000018">
    <property type="protein sequence ID" value="GAA4021685.1"/>
    <property type="molecule type" value="Genomic_DNA"/>
</dbReference>
<evidence type="ECO:0000256" key="3">
    <source>
        <dbReference type="ARBA" id="ARBA00023125"/>
    </source>
</evidence>
<proteinExistence type="inferred from homology"/>
<dbReference type="SUPFAM" id="SSF46785">
    <property type="entry name" value="Winged helix' DNA-binding domain"/>
    <property type="match status" value="1"/>
</dbReference>
<name>A0ABP7T683_9PSEU</name>
<accession>A0ABP7T683</accession>
<keyword evidence="3" id="KW-0238">DNA-binding</keyword>
<dbReference type="InterPro" id="IPR036390">
    <property type="entry name" value="WH_DNA-bd_sf"/>
</dbReference>
<dbReference type="Gene3D" id="3.40.190.10">
    <property type="entry name" value="Periplasmic binding protein-like II"/>
    <property type="match status" value="2"/>
</dbReference>
<sequence>MPVLSPWRLRLLVQLESLGTIRAVAEALAMSPSSVSQQLSVLQQEARATLLEHHGRRVSLTPAGVRLAAHAREILRSIEAAEADLTSRRTEPVGDVRVAAFSSALRAVVLPVAAELRRSHPRLRLTVTELEPHDGLRMLRRGEVDVAVVYDFADGWLPVDAQVRYVRLGSDPVVVVLPQGHPGASAEELELGSMAGERWAMDRPACYLSELVLRRCRQAGFEPEIAGHFGSYPLLLDQVRLGLAVAALPALAVDERDGVVVRPLVPALTRIIHAALPVGPAPTAAVDVVLAGLRAHGVTPTPRTPRLVR</sequence>
<evidence type="ECO:0000313" key="6">
    <source>
        <dbReference type="EMBL" id="GAA4021685.1"/>
    </source>
</evidence>
<dbReference type="PANTHER" id="PTHR30346">
    <property type="entry name" value="TRANSCRIPTIONAL DUAL REGULATOR HCAR-RELATED"/>
    <property type="match status" value="1"/>
</dbReference>
<protein>
    <submittedName>
        <fullName evidence="6">LysR family transcriptional regulator</fullName>
    </submittedName>
</protein>
<feature type="domain" description="HTH lysR-type" evidence="5">
    <location>
        <begin position="9"/>
        <end position="61"/>
    </location>
</feature>
<dbReference type="InterPro" id="IPR000847">
    <property type="entry name" value="LysR_HTH_N"/>
</dbReference>
<dbReference type="SUPFAM" id="SSF53850">
    <property type="entry name" value="Periplasmic binding protein-like II"/>
    <property type="match status" value="1"/>
</dbReference>
<dbReference type="InterPro" id="IPR036388">
    <property type="entry name" value="WH-like_DNA-bd_sf"/>
</dbReference>
<gene>
    <name evidence="6" type="ORF">GCM10022247_52360</name>
</gene>
<evidence type="ECO:0000256" key="2">
    <source>
        <dbReference type="ARBA" id="ARBA00023015"/>
    </source>
</evidence>
<dbReference type="Proteomes" id="UP001501747">
    <property type="component" value="Unassembled WGS sequence"/>
</dbReference>